<proteinExistence type="predicted"/>
<feature type="domain" description="Ras-associating" evidence="3">
    <location>
        <begin position="60"/>
        <end position="163"/>
    </location>
</feature>
<evidence type="ECO:0000259" key="2">
    <source>
        <dbReference type="PROSITE" id="PS50106"/>
    </source>
</evidence>
<dbReference type="Gene3D" id="2.60.200.20">
    <property type="match status" value="1"/>
</dbReference>
<dbReference type="CDD" id="cd15472">
    <property type="entry name" value="Myo5p-like_CBD_Rasip1"/>
    <property type="match status" value="1"/>
</dbReference>
<dbReference type="AlphaFoldDB" id="A0A3B3QYW7"/>
<feature type="region of interest" description="Disordered" evidence="1">
    <location>
        <begin position="866"/>
        <end position="903"/>
    </location>
</feature>
<name>A0A3B3QYW7_9TELE</name>
<dbReference type="Pfam" id="PF01843">
    <property type="entry name" value="DIL"/>
    <property type="match status" value="1"/>
</dbReference>
<dbReference type="InterPro" id="IPR037983">
    <property type="entry name" value="CBD_Rasip1/Radil"/>
</dbReference>
<dbReference type="PANTHER" id="PTHR16027:SF3">
    <property type="entry name" value="RAS-ASSOCIATING AND DILUTE DOMAIN-CONTAINING PROTEIN"/>
    <property type="match status" value="1"/>
</dbReference>
<evidence type="ECO:0000256" key="1">
    <source>
        <dbReference type="SAM" id="MobiDB-lite"/>
    </source>
</evidence>
<sequence length="1008" mass="110390">MLHSRPVAMALPLKAQPRRSGRVLTQVLCRTLSQKERRPPAATPPECPGEAAELSIQTSAPGVLRIFGDAICAGAHYKSVLATPSSSARELVREALQRYALAGAPDGDYVLCDVVGELSGPAGRWRTEGVRVLRDDERPLLLQDLWRPKEGLARRLELRRRANVEELSSREQDTITAGINAQARRLQRTRAKGTPGLGRSLSETSLDVTGGSGGEARRSCLTLPRPLKEAPQKRDDGEVRLSLYQSPHLLLLQGYSRQDRLVYLLNRDQHTVGQETASARPNICLLSTDILPLHCTIRRAQSGHCLVLEPAPHAAVLVNFTAVEKSTALQHGDLLSFGSHYIFLCKDPVGGGMLPTRTLLGLRPRRPPPEPEGAACRVCGAPSRSRPSVRGRHASEPDPAPGRDPQRRRVLLAFEKGQEDRLLGRIISLTEPGGDEHKLTPAYLLCMCLEHSAMTFDPGSFGKLLLKIAKRIQDVVQEKTRELSGRPPQHQELPAGLSDLVPCLQPLLFWMSNAIEILHFSRQKSATYAKCGEQSDTRDAKESVFNVAVLASEDGVTALEEVIMSAFQQCVYHMTKSLYESLMGLLDSAPPQKDRRAPESLLRTLQMFQAAQALLQRSEIHPEIQSQMLAYLFFFSNVALFNQLMDNGPARGWFRLSSGLQLKASLRTLLDWTKRAGLSRLAETFFSKFRCAVGIMATPPQELAQMSWRSLCVTYPALKPVQLHHILTQCLLVAESRPSAVWQPTAEEEVPPYRTADLLESFEEPPPIVLPSGGYQVALDSDAVDDSIYRQLLYLRHFLWGLRTKSPCIPVRGEPQGNGAPSLGYQGPATPQAEERPKSKASMGGQGTAPRGLQIAGVRLRDDQQVAQPPNASCLLTPPTTPNYPDTERRPGGPAPPSTKRNDGLAASEIEVHLDKGALGLGLGLIDGLQTPLQAPGIYIRTLVPGGPASSDGRLRIGDRILAVNGTDVTGSDYQSAVDLIRWGGRRLNLLVEKMDPEVSSMIRASLC</sequence>
<dbReference type="InterPro" id="IPR052072">
    <property type="entry name" value="Vascular_dev_regulator"/>
</dbReference>
<dbReference type="SUPFAM" id="SSF54236">
    <property type="entry name" value="Ubiquitin-like"/>
    <property type="match status" value="1"/>
</dbReference>
<feature type="region of interest" description="Disordered" evidence="1">
    <location>
        <begin position="360"/>
        <end position="407"/>
    </location>
</feature>
<dbReference type="GO" id="GO:0001755">
    <property type="term" value="P:neural crest cell migration"/>
    <property type="evidence" value="ECO:0007669"/>
    <property type="project" value="TreeGrafter"/>
</dbReference>
<dbReference type="GO" id="GO:0051020">
    <property type="term" value="F:GTPase binding"/>
    <property type="evidence" value="ECO:0007669"/>
    <property type="project" value="TreeGrafter"/>
</dbReference>
<dbReference type="PROSITE" id="PS50106">
    <property type="entry name" value="PDZ"/>
    <property type="match status" value="1"/>
</dbReference>
<evidence type="ECO:0000313" key="5">
    <source>
        <dbReference type="Ensembl" id="ENSPKIP00000011333.1"/>
    </source>
</evidence>
<dbReference type="InterPro" id="IPR002710">
    <property type="entry name" value="Dilute_dom"/>
</dbReference>
<dbReference type="Ensembl" id="ENSPKIT00000023274.1">
    <property type="protein sequence ID" value="ENSPKIP00000011333.1"/>
    <property type="gene ID" value="ENSPKIG00000018461.1"/>
</dbReference>
<dbReference type="SUPFAM" id="SSF50156">
    <property type="entry name" value="PDZ domain-like"/>
    <property type="match status" value="1"/>
</dbReference>
<dbReference type="InterPro" id="IPR001478">
    <property type="entry name" value="PDZ"/>
</dbReference>
<dbReference type="GO" id="GO:0007165">
    <property type="term" value="P:signal transduction"/>
    <property type="evidence" value="ECO:0007669"/>
    <property type="project" value="InterPro"/>
</dbReference>
<protein>
    <submittedName>
        <fullName evidence="5">Rap associating with DIL domain</fullName>
    </submittedName>
</protein>
<organism evidence="5 6">
    <name type="scientific">Paramormyrops kingsleyae</name>
    <dbReference type="NCBI Taxonomy" id="1676925"/>
    <lineage>
        <taxon>Eukaryota</taxon>
        <taxon>Metazoa</taxon>
        <taxon>Chordata</taxon>
        <taxon>Craniata</taxon>
        <taxon>Vertebrata</taxon>
        <taxon>Euteleostomi</taxon>
        <taxon>Actinopterygii</taxon>
        <taxon>Neopterygii</taxon>
        <taxon>Teleostei</taxon>
        <taxon>Osteoglossocephala</taxon>
        <taxon>Osteoglossomorpha</taxon>
        <taxon>Osteoglossiformes</taxon>
        <taxon>Mormyridae</taxon>
        <taxon>Paramormyrops</taxon>
    </lineage>
</organism>
<reference evidence="5" key="1">
    <citation type="submission" date="2025-08" db="UniProtKB">
        <authorList>
            <consortium name="Ensembl"/>
        </authorList>
    </citation>
    <scope>IDENTIFICATION</scope>
</reference>
<dbReference type="PANTHER" id="PTHR16027">
    <property type="entry name" value="DILUTE DOMAIN-CONTAINING PROTEIN YPR089W"/>
    <property type="match status" value="1"/>
</dbReference>
<dbReference type="GeneTree" id="ENSGT00940000159293"/>
<dbReference type="Gene3D" id="2.30.42.10">
    <property type="match status" value="1"/>
</dbReference>
<dbReference type="PROSITE" id="PS51126">
    <property type="entry name" value="DILUTE"/>
    <property type="match status" value="1"/>
</dbReference>
<accession>A0A3B3QYW7</accession>
<dbReference type="GO" id="GO:0005874">
    <property type="term" value="C:microtubule"/>
    <property type="evidence" value="ECO:0007669"/>
    <property type="project" value="TreeGrafter"/>
</dbReference>
<evidence type="ECO:0000313" key="6">
    <source>
        <dbReference type="Proteomes" id="UP000261540"/>
    </source>
</evidence>
<reference evidence="5" key="2">
    <citation type="submission" date="2025-09" db="UniProtKB">
        <authorList>
            <consortium name="Ensembl"/>
        </authorList>
    </citation>
    <scope>IDENTIFICATION</scope>
</reference>
<dbReference type="InterPro" id="IPR000159">
    <property type="entry name" value="RA_dom"/>
</dbReference>
<dbReference type="SMART" id="SM00314">
    <property type="entry name" value="RA"/>
    <property type="match status" value="1"/>
</dbReference>
<dbReference type="InterPro" id="IPR036034">
    <property type="entry name" value="PDZ_sf"/>
</dbReference>
<dbReference type="OrthoDB" id="3908708at2759"/>
<evidence type="ECO:0000259" key="4">
    <source>
        <dbReference type="PROSITE" id="PS51126"/>
    </source>
</evidence>
<evidence type="ECO:0000259" key="3">
    <source>
        <dbReference type="PROSITE" id="PS50200"/>
    </source>
</evidence>
<keyword evidence="6" id="KW-1185">Reference proteome</keyword>
<dbReference type="Proteomes" id="UP000261540">
    <property type="component" value="Unplaced"/>
</dbReference>
<dbReference type="Pfam" id="PF00595">
    <property type="entry name" value="PDZ"/>
    <property type="match status" value="1"/>
</dbReference>
<dbReference type="Gene3D" id="3.10.20.90">
    <property type="entry name" value="Phosphatidylinositol 3-kinase Catalytic Subunit, Chain A, domain 1"/>
    <property type="match status" value="1"/>
</dbReference>
<dbReference type="Pfam" id="PF00788">
    <property type="entry name" value="RA"/>
    <property type="match status" value="1"/>
</dbReference>
<feature type="domain" description="PDZ" evidence="2">
    <location>
        <begin position="911"/>
        <end position="996"/>
    </location>
</feature>
<dbReference type="InterPro" id="IPR008984">
    <property type="entry name" value="SMAD_FHA_dom_sf"/>
</dbReference>
<dbReference type="GO" id="GO:0034446">
    <property type="term" value="P:substrate adhesion-dependent cell spreading"/>
    <property type="evidence" value="ECO:0007669"/>
    <property type="project" value="TreeGrafter"/>
</dbReference>
<feature type="domain" description="Dilute" evidence="4">
    <location>
        <begin position="498"/>
        <end position="764"/>
    </location>
</feature>
<feature type="region of interest" description="Disordered" evidence="1">
    <location>
        <begin position="182"/>
        <end position="234"/>
    </location>
</feature>
<dbReference type="SUPFAM" id="SSF49879">
    <property type="entry name" value="SMAD/FHA domain"/>
    <property type="match status" value="1"/>
</dbReference>
<feature type="region of interest" description="Disordered" evidence="1">
    <location>
        <begin position="811"/>
        <end position="850"/>
    </location>
</feature>
<dbReference type="PROSITE" id="PS50200">
    <property type="entry name" value="RA"/>
    <property type="match status" value="1"/>
</dbReference>
<dbReference type="SMART" id="SM01132">
    <property type="entry name" value="DIL"/>
    <property type="match status" value="1"/>
</dbReference>
<dbReference type="STRING" id="1676925.ENSPKIP00000011333"/>
<dbReference type="SMART" id="SM00228">
    <property type="entry name" value="PDZ"/>
    <property type="match status" value="1"/>
</dbReference>
<dbReference type="InterPro" id="IPR029071">
    <property type="entry name" value="Ubiquitin-like_domsf"/>
</dbReference>